<keyword evidence="2 7" id="KW-1003">Cell membrane</keyword>
<name>A0A853I493_9GAMM</name>
<evidence type="ECO:0000256" key="1">
    <source>
        <dbReference type="ARBA" id="ARBA00007150"/>
    </source>
</evidence>
<dbReference type="GO" id="GO:0042158">
    <property type="term" value="P:lipoprotein biosynthetic process"/>
    <property type="evidence" value="ECO:0007669"/>
    <property type="project" value="UniProtKB-UniRule"/>
</dbReference>
<organism evidence="8 9">
    <name type="scientific">Spartinivicinus marinus</name>
    <dbReference type="NCBI Taxonomy" id="2994442"/>
    <lineage>
        <taxon>Bacteria</taxon>
        <taxon>Pseudomonadati</taxon>
        <taxon>Pseudomonadota</taxon>
        <taxon>Gammaproteobacteria</taxon>
        <taxon>Oceanospirillales</taxon>
        <taxon>Zooshikellaceae</taxon>
        <taxon>Spartinivicinus</taxon>
    </lineage>
</organism>
<feature type="binding site" evidence="7">
    <location>
        <position position="139"/>
    </location>
    <ligand>
        <name>a 1,2-diacyl-sn-glycero-3-phospho-(1'-sn-glycerol)</name>
        <dbReference type="ChEBI" id="CHEBI:64716"/>
    </ligand>
</feature>
<comment type="similarity">
    <text evidence="1 7">Belongs to the Lgt family.</text>
</comment>
<evidence type="ECO:0000256" key="2">
    <source>
        <dbReference type="ARBA" id="ARBA00022475"/>
    </source>
</evidence>
<evidence type="ECO:0000256" key="3">
    <source>
        <dbReference type="ARBA" id="ARBA00022679"/>
    </source>
</evidence>
<dbReference type="PROSITE" id="PS01311">
    <property type="entry name" value="LGT"/>
    <property type="match status" value="1"/>
</dbReference>
<dbReference type="GO" id="GO:0008961">
    <property type="term" value="F:phosphatidylglycerol-prolipoprotein diacylglyceryl transferase activity"/>
    <property type="evidence" value="ECO:0007669"/>
    <property type="project" value="UniProtKB-UniRule"/>
</dbReference>
<keyword evidence="4 7" id="KW-0812">Transmembrane</keyword>
<dbReference type="PANTHER" id="PTHR30589">
    <property type="entry name" value="PROLIPOPROTEIN DIACYLGLYCERYL TRANSFERASE"/>
    <property type="match status" value="1"/>
</dbReference>
<protein>
    <recommendedName>
        <fullName evidence="7">Phosphatidylglycerol--prolipoprotein diacylglyceryl transferase</fullName>
        <ecNumber evidence="7">2.5.1.145</ecNumber>
    </recommendedName>
</protein>
<dbReference type="Proteomes" id="UP000569732">
    <property type="component" value="Unassembled WGS sequence"/>
</dbReference>
<feature type="transmembrane region" description="Helical" evidence="7">
    <location>
        <begin position="236"/>
        <end position="256"/>
    </location>
</feature>
<sequence>MVYTHNIDKVALDLGAVQIHWYGLMYLVGFALAWWLANSRAAKSQGLWNKDQVSDLIFYGALGVVIGGRVGSMLFYYFDDFIARPWMLLKVWEGGMSFHGGLLGVLVAMFVYGRKINKSFFQMTDFIAPLVPLGLGAGRIGNFINGELYGKPTDGSWGVIFPNAGVEPRHPSQLYEFALEGVVLFLILYWFSQKPRPRMAVSGVFLLGYGLFRSLVEFVRLPDDHLQYIAFDWLTMGQILSLPMIILGLVFIILAYQRYPLVNGINSDDQAFLDKHKASA</sequence>
<evidence type="ECO:0000313" key="8">
    <source>
        <dbReference type="EMBL" id="NYZ66352.1"/>
    </source>
</evidence>
<dbReference type="EC" id="2.5.1.145" evidence="7"/>
<proteinExistence type="inferred from homology"/>
<dbReference type="AlphaFoldDB" id="A0A853I493"/>
<feature type="transmembrane region" description="Helical" evidence="7">
    <location>
        <begin position="56"/>
        <end position="78"/>
    </location>
</feature>
<dbReference type="NCBIfam" id="TIGR00544">
    <property type="entry name" value="lgt"/>
    <property type="match status" value="1"/>
</dbReference>
<comment type="function">
    <text evidence="7">Catalyzes the transfer of the diacylglyceryl group from phosphatidylglycerol to the sulfhydryl group of the N-terminal cysteine of a prolipoprotein, the first step in the formation of mature lipoproteins.</text>
</comment>
<dbReference type="EMBL" id="JACCKB010000013">
    <property type="protein sequence ID" value="NYZ66352.1"/>
    <property type="molecule type" value="Genomic_DNA"/>
</dbReference>
<feature type="transmembrane region" description="Helical" evidence="7">
    <location>
        <begin position="98"/>
        <end position="114"/>
    </location>
</feature>
<comment type="caution">
    <text evidence="8">The sequence shown here is derived from an EMBL/GenBank/DDBJ whole genome shotgun (WGS) entry which is preliminary data.</text>
</comment>
<comment type="pathway">
    <text evidence="7">Protein modification; lipoprotein biosynthesis (diacylglyceryl transfer).</text>
</comment>
<dbReference type="InterPro" id="IPR001640">
    <property type="entry name" value="Lgt"/>
</dbReference>
<evidence type="ECO:0000256" key="5">
    <source>
        <dbReference type="ARBA" id="ARBA00022989"/>
    </source>
</evidence>
<evidence type="ECO:0000256" key="4">
    <source>
        <dbReference type="ARBA" id="ARBA00022692"/>
    </source>
</evidence>
<dbReference type="RefSeq" id="WP_180568382.1">
    <property type="nucleotide sequence ID" value="NZ_JACCKB010000013.1"/>
</dbReference>
<keyword evidence="3 7" id="KW-0808">Transferase</keyword>
<evidence type="ECO:0000256" key="7">
    <source>
        <dbReference type="HAMAP-Rule" id="MF_01147"/>
    </source>
</evidence>
<gene>
    <name evidence="7" type="primary">lgt</name>
    <name evidence="8" type="ORF">H0A36_10045</name>
</gene>
<feature type="transmembrane region" description="Helical" evidence="7">
    <location>
        <begin position="19"/>
        <end position="36"/>
    </location>
</feature>
<keyword evidence="9" id="KW-1185">Reference proteome</keyword>
<comment type="subcellular location">
    <subcellularLocation>
        <location evidence="7">Cell membrane</location>
        <topology evidence="7">Multi-pass membrane protein</topology>
    </subcellularLocation>
</comment>
<dbReference type="Pfam" id="PF01790">
    <property type="entry name" value="LGT"/>
    <property type="match status" value="1"/>
</dbReference>
<accession>A0A853I493</accession>
<evidence type="ECO:0000313" key="9">
    <source>
        <dbReference type="Proteomes" id="UP000569732"/>
    </source>
</evidence>
<keyword evidence="5 7" id="KW-1133">Transmembrane helix</keyword>
<dbReference type="PANTHER" id="PTHR30589:SF0">
    <property type="entry name" value="PHOSPHATIDYLGLYCEROL--PROLIPOPROTEIN DIACYLGLYCERYL TRANSFERASE"/>
    <property type="match status" value="1"/>
</dbReference>
<reference evidence="8 9" key="1">
    <citation type="submission" date="2020-07" db="EMBL/GenBank/DDBJ databases">
        <title>Endozoicomonas sp. nov., isolated from sediment.</title>
        <authorList>
            <person name="Gu T."/>
        </authorList>
    </citation>
    <scope>NUCLEOTIDE SEQUENCE [LARGE SCALE GENOMIC DNA]</scope>
    <source>
        <strain evidence="8 9">SM1973</strain>
    </source>
</reference>
<comment type="catalytic activity">
    <reaction evidence="7">
        <text>L-cysteinyl-[prolipoprotein] + a 1,2-diacyl-sn-glycero-3-phospho-(1'-sn-glycerol) = an S-1,2-diacyl-sn-glyceryl-L-cysteinyl-[prolipoprotein] + sn-glycerol 1-phosphate + H(+)</text>
        <dbReference type="Rhea" id="RHEA:56712"/>
        <dbReference type="Rhea" id="RHEA-COMP:14679"/>
        <dbReference type="Rhea" id="RHEA-COMP:14680"/>
        <dbReference type="ChEBI" id="CHEBI:15378"/>
        <dbReference type="ChEBI" id="CHEBI:29950"/>
        <dbReference type="ChEBI" id="CHEBI:57685"/>
        <dbReference type="ChEBI" id="CHEBI:64716"/>
        <dbReference type="ChEBI" id="CHEBI:140658"/>
        <dbReference type="EC" id="2.5.1.145"/>
    </reaction>
</comment>
<dbReference type="GO" id="GO:0005886">
    <property type="term" value="C:plasma membrane"/>
    <property type="evidence" value="ECO:0007669"/>
    <property type="project" value="UniProtKB-SubCell"/>
</dbReference>
<keyword evidence="6 7" id="KW-0472">Membrane</keyword>
<dbReference type="HAMAP" id="MF_01147">
    <property type="entry name" value="Lgt"/>
    <property type="match status" value="1"/>
</dbReference>
<feature type="transmembrane region" description="Helical" evidence="7">
    <location>
        <begin position="199"/>
        <end position="216"/>
    </location>
</feature>
<dbReference type="UniPathway" id="UPA00664"/>
<evidence type="ECO:0000256" key="6">
    <source>
        <dbReference type="ARBA" id="ARBA00023136"/>
    </source>
</evidence>